<reference evidence="6 7" key="1">
    <citation type="submission" date="2017-02" db="EMBL/GenBank/DDBJ databases">
        <authorList>
            <person name="Peterson S.W."/>
        </authorList>
    </citation>
    <scope>NUCLEOTIDE SEQUENCE [LARGE SCALE GENOMIC DNA]</scope>
    <source>
        <strain evidence="6">159469</strain>
    </source>
</reference>
<dbReference type="PANTHER" id="PTHR30629:SF2">
    <property type="entry name" value="PROPHAGE INTEGRASE INTS-RELATED"/>
    <property type="match status" value="1"/>
</dbReference>
<comment type="caution">
    <text evidence="6">The sequence shown here is derived from an EMBL/GenBank/DDBJ whole genome shotgun (WGS) entry which is preliminary data.</text>
</comment>
<organism evidence="6 7">
    <name type="scientific">Lactococcus petauri</name>
    <dbReference type="NCBI Taxonomy" id="1940789"/>
    <lineage>
        <taxon>Bacteria</taxon>
        <taxon>Bacillati</taxon>
        <taxon>Bacillota</taxon>
        <taxon>Bacilli</taxon>
        <taxon>Lactobacillales</taxon>
        <taxon>Streptococcaceae</taxon>
        <taxon>Lactococcus</taxon>
    </lineage>
</organism>
<feature type="domain" description="Tyr recombinase" evidence="5">
    <location>
        <begin position="176"/>
        <end position="374"/>
    </location>
</feature>
<comment type="similarity">
    <text evidence="1">Belongs to the 'phage' integrase family.</text>
</comment>
<name>A0A252CBF0_9LACT</name>
<dbReference type="Proteomes" id="UP000194606">
    <property type="component" value="Unassembled WGS sequence"/>
</dbReference>
<dbReference type="GO" id="GO:0006310">
    <property type="term" value="P:DNA recombination"/>
    <property type="evidence" value="ECO:0007669"/>
    <property type="project" value="UniProtKB-KW"/>
</dbReference>
<gene>
    <name evidence="6" type="ORF">BZZ03_10280</name>
</gene>
<dbReference type="GO" id="GO:0003677">
    <property type="term" value="F:DNA binding"/>
    <property type="evidence" value="ECO:0007669"/>
    <property type="project" value="UniProtKB-KW"/>
</dbReference>
<dbReference type="Pfam" id="PF00589">
    <property type="entry name" value="Phage_integrase"/>
    <property type="match status" value="1"/>
</dbReference>
<dbReference type="SUPFAM" id="SSF56349">
    <property type="entry name" value="DNA breaking-rejoining enzymes"/>
    <property type="match status" value="1"/>
</dbReference>
<keyword evidence="4" id="KW-0233">DNA recombination</keyword>
<dbReference type="EMBL" id="MUIZ01000008">
    <property type="protein sequence ID" value="OUK03660.1"/>
    <property type="molecule type" value="Genomic_DNA"/>
</dbReference>
<keyword evidence="3" id="KW-0238">DNA-binding</keyword>
<evidence type="ECO:0000256" key="2">
    <source>
        <dbReference type="ARBA" id="ARBA00022908"/>
    </source>
</evidence>
<sequence length="381" mass="45031">MFWKLLENGKYRYFEKYFDVEQNKWKQVTVTMNSKSRVSQSEARNRLSQKIEKNLQKSKELAEESNQELSTINEIFQDWRLVRDIELKDSSSHVEKKAFSKFLAAYGDLKIIEIKAKDIQDFLLKSNLSPVTRTLRKAHFNLFFRYATTIGYINENPVDRVVLPRISKTLSEVQRKQNKFLNKEEMKTILEFSFKNKRHLRKTYLYEFLFLTGLRIGEALALRWEDIDTDTSRLTVNHTLDVHSACTGDRKITSPKTIQSYRTIYLSDRCIEILNYFSNNKKDLEFVFVNEYGRIFNMSTLSHYFKEICTSCLGGETDERKYTLHMLRHSHISLLMEMNIPLKAIMDRVGHSNEKMILQVYSHTTTEIQKSMEKKIKGLTV</sequence>
<dbReference type="Gene3D" id="1.10.443.10">
    <property type="entry name" value="Intergrase catalytic core"/>
    <property type="match status" value="1"/>
</dbReference>
<dbReference type="Gene3D" id="1.10.150.130">
    <property type="match status" value="1"/>
</dbReference>
<dbReference type="PROSITE" id="PS51898">
    <property type="entry name" value="TYR_RECOMBINASE"/>
    <property type="match status" value="1"/>
</dbReference>
<evidence type="ECO:0000256" key="4">
    <source>
        <dbReference type="ARBA" id="ARBA00023172"/>
    </source>
</evidence>
<evidence type="ECO:0000313" key="6">
    <source>
        <dbReference type="EMBL" id="OUK03660.1"/>
    </source>
</evidence>
<dbReference type="AlphaFoldDB" id="A0A252CBF0"/>
<evidence type="ECO:0000259" key="5">
    <source>
        <dbReference type="PROSITE" id="PS51898"/>
    </source>
</evidence>
<dbReference type="InterPro" id="IPR011010">
    <property type="entry name" value="DNA_brk_join_enz"/>
</dbReference>
<keyword evidence="2" id="KW-0229">DNA integration</keyword>
<proteinExistence type="inferred from homology"/>
<protein>
    <submittedName>
        <fullName evidence="6">Site-specific integrase</fullName>
    </submittedName>
</protein>
<dbReference type="CDD" id="cd01189">
    <property type="entry name" value="INT_ICEBs1_C_like"/>
    <property type="match status" value="1"/>
</dbReference>
<dbReference type="InterPro" id="IPR010998">
    <property type="entry name" value="Integrase_recombinase_N"/>
</dbReference>
<dbReference type="RefSeq" id="WP_086583231.1">
    <property type="nucleotide sequence ID" value="NZ_MUIZ01000008.1"/>
</dbReference>
<dbReference type="PANTHER" id="PTHR30629">
    <property type="entry name" value="PROPHAGE INTEGRASE"/>
    <property type="match status" value="1"/>
</dbReference>
<accession>A0A252CBF0</accession>
<evidence type="ECO:0000256" key="3">
    <source>
        <dbReference type="ARBA" id="ARBA00023125"/>
    </source>
</evidence>
<dbReference type="InterPro" id="IPR002104">
    <property type="entry name" value="Integrase_catalytic"/>
</dbReference>
<evidence type="ECO:0000256" key="1">
    <source>
        <dbReference type="ARBA" id="ARBA00008857"/>
    </source>
</evidence>
<evidence type="ECO:0000313" key="7">
    <source>
        <dbReference type="Proteomes" id="UP000194606"/>
    </source>
</evidence>
<dbReference type="InterPro" id="IPR050808">
    <property type="entry name" value="Phage_Integrase"/>
</dbReference>
<dbReference type="InterPro" id="IPR013762">
    <property type="entry name" value="Integrase-like_cat_sf"/>
</dbReference>
<dbReference type="GO" id="GO:0015074">
    <property type="term" value="P:DNA integration"/>
    <property type="evidence" value="ECO:0007669"/>
    <property type="project" value="UniProtKB-KW"/>
</dbReference>